<comment type="caution">
    <text evidence="1">The sequence shown here is derived from an EMBL/GenBank/DDBJ whole genome shotgun (WGS) entry which is preliminary data.</text>
</comment>
<name>A0AAD5R397_PARTN</name>
<dbReference type="EMBL" id="JAHQIW010006313">
    <property type="protein sequence ID" value="KAJ1368803.1"/>
    <property type="molecule type" value="Genomic_DNA"/>
</dbReference>
<keyword evidence="2" id="KW-1185">Reference proteome</keyword>
<sequence>MLAYFDLIERRLLILDANAKQYLRDKAIRDEGIAESEHVIVLPVSIKLRVFELF</sequence>
<gene>
    <name evidence="1" type="ORF">KIN20_030130</name>
</gene>
<reference evidence="1" key="1">
    <citation type="submission" date="2021-06" db="EMBL/GenBank/DDBJ databases">
        <title>Parelaphostrongylus tenuis whole genome reference sequence.</title>
        <authorList>
            <person name="Garwood T.J."/>
            <person name="Larsen P.A."/>
            <person name="Fountain-Jones N.M."/>
            <person name="Garbe J.R."/>
            <person name="Macchietto M.G."/>
            <person name="Kania S.A."/>
            <person name="Gerhold R.W."/>
            <person name="Richards J.E."/>
            <person name="Wolf T.M."/>
        </authorList>
    </citation>
    <scope>NUCLEOTIDE SEQUENCE</scope>
    <source>
        <strain evidence="1">MNPRO001-30</strain>
        <tissue evidence="1">Meninges</tissue>
    </source>
</reference>
<dbReference type="Proteomes" id="UP001196413">
    <property type="component" value="Unassembled WGS sequence"/>
</dbReference>
<accession>A0AAD5R397</accession>
<evidence type="ECO:0000313" key="2">
    <source>
        <dbReference type="Proteomes" id="UP001196413"/>
    </source>
</evidence>
<proteinExistence type="predicted"/>
<organism evidence="1 2">
    <name type="scientific">Parelaphostrongylus tenuis</name>
    <name type="common">Meningeal worm</name>
    <dbReference type="NCBI Taxonomy" id="148309"/>
    <lineage>
        <taxon>Eukaryota</taxon>
        <taxon>Metazoa</taxon>
        <taxon>Ecdysozoa</taxon>
        <taxon>Nematoda</taxon>
        <taxon>Chromadorea</taxon>
        <taxon>Rhabditida</taxon>
        <taxon>Rhabditina</taxon>
        <taxon>Rhabditomorpha</taxon>
        <taxon>Strongyloidea</taxon>
        <taxon>Metastrongylidae</taxon>
        <taxon>Parelaphostrongylus</taxon>
    </lineage>
</organism>
<dbReference type="AlphaFoldDB" id="A0AAD5R397"/>
<protein>
    <submittedName>
        <fullName evidence="1">Uncharacterized protein</fullName>
    </submittedName>
</protein>
<evidence type="ECO:0000313" key="1">
    <source>
        <dbReference type="EMBL" id="KAJ1368803.1"/>
    </source>
</evidence>